<dbReference type="InterPro" id="IPR010720">
    <property type="entry name" value="Alpha-L-AF_C"/>
</dbReference>
<dbReference type="InterPro" id="IPR013320">
    <property type="entry name" value="ConA-like_dom_sf"/>
</dbReference>
<dbReference type="Pfam" id="PF06439">
    <property type="entry name" value="3keto-disac_hyd"/>
    <property type="match status" value="1"/>
</dbReference>
<keyword evidence="7" id="KW-0326">Glycosidase</keyword>
<evidence type="ECO:0000313" key="7">
    <source>
        <dbReference type="EMBL" id="TWT84263.1"/>
    </source>
</evidence>
<dbReference type="SUPFAM" id="SSF49899">
    <property type="entry name" value="Concanavalin A-like lectins/glucanases"/>
    <property type="match status" value="1"/>
</dbReference>
<accession>A0A5C5ZCF8</accession>
<sequence>MQKQRQQSWNLVSFVAITALIVLANIPIAKAENRAEIRIDCAKPTVALSPHLYGLFFEDINYAADGGLYAELVQNRSFEYHSLEETHRGSGFHPLFAWKSIGGEGGHADAKVVNTSPLNQNNRNYLQLKIDQSGVVGISNSGFDGIHLDKGQRYNVSLYARIDDWNGDSALTVKLQSDDVSDCGSVVLKGGGQTWQKLEGVIVASATTDNARLVVTTKGQGTLNLDMVSLFPQDTFNGRKNGLRKDLVQALKELNPKFLRFPGGCIAHGHGLDNMYRWKDSVGDVAERKPNWNLWGYHQTYGLGYFEYFQLCEDLEMAPLPVVPIGVGCGFRCNEFVPIEELGPHIQDALDLIEFANGSVTSKWGKVRAEMGHPKPFNLEFVCLGNEEHDTPDMRQRFPLFSKVIREAYPDVKIIGTSGLGPEIPIYDLMTRDNVYSSDEHYYMPPSWFLGNQDRFDEFSRNKPLIFVGEYAAHDTDRKNTLFSALSEAAFLNGVERNAAIVDMTCYAPLFGREGHSQWNPDMIYFDKRNVVRTTNYYVQQIYGQNKGDVYLSNSVETKAVGDRPTVSGCVGIGSWNTAIDVEKVTVNGRQLDPANWNVISGDYSVKDGHYLQSEEQAAPAMSISQETFSDETVTFAVRARKTSGSEGFLIRFGADKEGNGGYWWNVAGWNNSRHGLEDFSSGSATLDSVNGSIETNRWYDLRVDLTPGVIQCYIDDQLVQEYKIEPAALSISSTYDRDAGEVIVKLVNPTSDPIEAHLNIAGSDSVATKAQLISLSGEKNATNTLDHPNTVAPVTSEIAAGREFSHSIPPFAVEFIRIKAER</sequence>
<keyword evidence="4" id="KW-0732">Signal</keyword>
<evidence type="ECO:0000256" key="2">
    <source>
        <dbReference type="ARBA" id="ARBA00007186"/>
    </source>
</evidence>
<dbReference type="InterPro" id="IPR055235">
    <property type="entry name" value="ASD1_cat"/>
</dbReference>
<dbReference type="Proteomes" id="UP000315010">
    <property type="component" value="Unassembled WGS sequence"/>
</dbReference>
<dbReference type="InterPro" id="IPR010496">
    <property type="entry name" value="AL/BT2_dom"/>
</dbReference>
<name>A0A5C5ZCF8_9BACT</name>
<dbReference type="GO" id="GO:0046373">
    <property type="term" value="P:L-arabinose metabolic process"/>
    <property type="evidence" value="ECO:0007669"/>
    <property type="project" value="InterPro"/>
</dbReference>
<evidence type="ECO:0000256" key="4">
    <source>
        <dbReference type="ARBA" id="ARBA00022729"/>
    </source>
</evidence>
<dbReference type="SMART" id="SM00813">
    <property type="entry name" value="Alpha-L-AF_C"/>
    <property type="match status" value="1"/>
</dbReference>
<evidence type="ECO:0000256" key="5">
    <source>
        <dbReference type="ARBA" id="ARBA00022801"/>
    </source>
</evidence>
<evidence type="ECO:0000256" key="3">
    <source>
        <dbReference type="ARBA" id="ARBA00012670"/>
    </source>
</evidence>
<dbReference type="GO" id="GO:0046556">
    <property type="term" value="F:alpha-L-arabinofuranosidase activity"/>
    <property type="evidence" value="ECO:0007669"/>
    <property type="project" value="UniProtKB-EC"/>
</dbReference>
<dbReference type="EMBL" id="SJPJ01000001">
    <property type="protein sequence ID" value="TWT84263.1"/>
    <property type="molecule type" value="Genomic_DNA"/>
</dbReference>
<dbReference type="SUPFAM" id="SSF51011">
    <property type="entry name" value="Glycosyl hydrolase domain"/>
    <property type="match status" value="1"/>
</dbReference>
<reference evidence="7 8" key="1">
    <citation type="submission" date="2019-02" db="EMBL/GenBank/DDBJ databases">
        <title>Deep-cultivation of Planctomycetes and their phenomic and genomic characterization uncovers novel biology.</title>
        <authorList>
            <person name="Wiegand S."/>
            <person name="Jogler M."/>
            <person name="Boedeker C."/>
            <person name="Pinto D."/>
            <person name="Vollmers J."/>
            <person name="Rivas-Marin E."/>
            <person name="Kohn T."/>
            <person name="Peeters S.H."/>
            <person name="Heuer A."/>
            <person name="Rast P."/>
            <person name="Oberbeckmann S."/>
            <person name="Bunk B."/>
            <person name="Jeske O."/>
            <person name="Meyerdierks A."/>
            <person name="Storesund J.E."/>
            <person name="Kallscheuer N."/>
            <person name="Luecker S."/>
            <person name="Lage O.M."/>
            <person name="Pohl T."/>
            <person name="Merkel B.J."/>
            <person name="Hornburger P."/>
            <person name="Mueller R.-W."/>
            <person name="Bruemmer F."/>
            <person name="Labrenz M."/>
            <person name="Spormann A.M."/>
            <person name="Op Den Camp H."/>
            <person name="Overmann J."/>
            <person name="Amann R."/>
            <person name="Jetten M.S.M."/>
            <person name="Mascher T."/>
            <person name="Medema M.H."/>
            <person name="Devos D.P."/>
            <person name="Kaster A.-K."/>
            <person name="Ovreas L."/>
            <person name="Rohde M."/>
            <person name="Galperin M.Y."/>
            <person name="Jogler C."/>
        </authorList>
    </citation>
    <scope>NUCLEOTIDE SEQUENCE [LARGE SCALE GENOMIC DNA]</scope>
    <source>
        <strain evidence="7 8">CA13</strain>
    </source>
</reference>
<dbReference type="Pfam" id="PF22848">
    <property type="entry name" value="ASD1_dom"/>
    <property type="match status" value="1"/>
</dbReference>
<dbReference type="Gene3D" id="2.60.120.260">
    <property type="entry name" value="Galactose-binding domain-like"/>
    <property type="match status" value="1"/>
</dbReference>
<comment type="similarity">
    <text evidence="2">Belongs to the glycosyl hydrolase 51 family.</text>
</comment>
<comment type="catalytic activity">
    <reaction evidence="1">
        <text>Hydrolysis of terminal non-reducing alpha-L-arabinofuranoside residues in alpha-L-arabinosides.</text>
        <dbReference type="EC" id="3.2.1.55"/>
    </reaction>
</comment>
<dbReference type="SUPFAM" id="SSF51445">
    <property type="entry name" value="(Trans)glycosidases"/>
    <property type="match status" value="1"/>
</dbReference>
<dbReference type="OrthoDB" id="9758333at2"/>
<gene>
    <name evidence="7" type="ORF">CA13_57390</name>
</gene>
<dbReference type="InterPro" id="IPR051563">
    <property type="entry name" value="Glycosyl_Hydrolase_51"/>
</dbReference>
<evidence type="ECO:0000313" key="8">
    <source>
        <dbReference type="Proteomes" id="UP000315010"/>
    </source>
</evidence>
<dbReference type="RefSeq" id="WP_146401905.1">
    <property type="nucleotide sequence ID" value="NZ_SJPJ01000001.1"/>
</dbReference>
<feature type="domain" description="Alpha-L-arabinofuranosidase C-terminal" evidence="6">
    <location>
        <begin position="469"/>
        <end position="813"/>
    </location>
</feature>
<dbReference type="Gene3D" id="3.20.20.80">
    <property type="entry name" value="Glycosidases"/>
    <property type="match status" value="1"/>
</dbReference>
<dbReference type="EC" id="3.2.1.55" evidence="3"/>
<evidence type="ECO:0000259" key="6">
    <source>
        <dbReference type="SMART" id="SM00813"/>
    </source>
</evidence>
<organism evidence="7 8">
    <name type="scientific">Novipirellula herctigrandis</name>
    <dbReference type="NCBI Taxonomy" id="2527986"/>
    <lineage>
        <taxon>Bacteria</taxon>
        <taxon>Pseudomonadati</taxon>
        <taxon>Planctomycetota</taxon>
        <taxon>Planctomycetia</taxon>
        <taxon>Pirellulales</taxon>
        <taxon>Pirellulaceae</taxon>
        <taxon>Novipirellula</taxon>
    </lineage>
</organism>
<protein>
    <recommendedName>
        <fullName evidence="3">non-reducing end alpha-L-arabinofuranosidase</fullName>
        <ecNumber evidence="3">3.2.1.55</ecNumber>
    </recommendedName>
</protein>
<dbReference type="PANTHER" id="PTHR31776:SF26">
    <property type="entry name" value="SECRETED ARABINOSIDASE"/>
    <property type="match status" value="1"/>
</dbReference>
<dbReference type="Gene3D" id="2.60.120.560">
    <property type="entry name" value="Exo-inulinase, domain 1"/>
    <property type="match status" value="1"/>
</dbReference>
<dbReference type="PANTHER" id="PTHR31776">
    <property type="entry name" value="ALPHA-L-ARABINOFURANOSIDASE 1"/>
    <property type="match status" value="1"/>
</dbReference>
<keyword evidence="5 7" id="KW-0378">Hydrolase</keyword>
<keyword evidence="8" id="KW-1185">Reference proteome</keyword>
<dbReference type="InterPro" id="IPR017853">
    <property type="entry name" value="GH"/>
</dbReference>
<dbReference type="AlphaFoldDB" id="A0A5C5ZCF8"/>
<proteinExistence type="inferred from homology"/>
<evidence type="ECO:0000256" key="1">
    <source>
        <dbReference type="ARBA" id="ARBA00001462"/>
    </source>
</evidence>
<comment type="caution">
    <text evidence="7">The sequence shown here is derived from an EMBL/GenBank/DDBJ whole genome shotgun (WGS) entry which is preliminary data.</text>
</comment>
<dbReference type="Pfam" id="PF06964">
    <property type="entry name" value="Alpha-L-AF_C"/>
    <property type="match status" value="1"/>
</dbReference>